<organism evidence="2 3">
    <name type="scientific">Aurantimonas endophytica</name>
    <dbReference type="NCBI Taxonomy" id="1522175"/>
    <lineage>
        <taxon>Bacteria</taxon>
        <taxon>Pseudomonadati</taxon>
        <taxon>Pseudomonadota</taxon>
        <taxon>Alphaproteobacteria</taxon>
        <taxon>Hyphomicrobiales</taxon>
        <taxon>Aurantimonadaceae</taxon>
        <taxon>Aurantimonas</taxon>
    </lineage>
</organism>
<feature type="domain" description="Arc-like DNA binding" evidence="1">
    <location>
        <begin position="21"/>
        <end position="58"/>
    </location>
</feature>
<dbReference type="Gene3D" id="1.10.1220.10">
    <property type="entry name" value="Met repressor-like"/>
    <property type="match status" value="1"/>
</dbReference>
<protein>
    <recommendedName>
        <fullName evidence="1">Arc-like DNA binding domain-containing protein</fullName>
    </recommendedName>
</protein>
<keyword evidence="3" id="KW-1185">Reference proteome</keyword>
<dbReference type="GO" id="GO:0003677">
    <property type="term" value="F:DNA binding"/>
    <property type="evidence" value="ECO:0007669"/>
    <property type="project" value="InterPro"/>
</dbReference>
<dbReference type="InterPro" id="IPR013321">
    <property type="entry name" value="Arc_rbn_hlx_hlx"/>
</dbReference>
<dbReference type="GO" id="GO:0006355">
    <property type="term" value="P:regulation of DNA-templated transcription"/>
    <property type="evidence" value="ECO:0007669"/>
    <property type="project" value="InterPro"/>
</dbReference>
<accession>A0A7W6HE14</accession>
<proteinExistence type="predicted"/>
<evidence type="ECO:0000313" key="3">
    <source>
        <dbReference type="Proteomes" id="UP000588647"/>
    </source>
</evidence>
<dbReference type="AlphaFoldDB" id="A0A7W6HE14"/>
<sequence>MEIDIGGVLVMAAEDDEVRVTLRLPARLRDRIKAFADRHNRSLNGQIVDSLTQQFPEPWPLENRIDEMIRLAVVIRQTTDSAMVDKLADEMKETLKEMASGRVTGISQRAQEIARERLKEIYTSDLTSDLED</sequence>
<dbReference type="Proteomes" id="UP000588647">
    <property type="component" value="Unassembled WGS sequence"/>
</dbReference>
<dbReference type="InterPro" id="IPR010985">
    <property type="entry name" value="Ribbon_hlx_hlx"/>
</dbReference>
<evidence type="ECO:0000259" key="1">
    <source>
        <dbReference type="Pfam" id="PF03869"/>
    </source>
</evidence>
<dbReference type="RefSeq" id="WP_210292114.1">
    <property type="nucleotide sequence ID" value="NZ_JAAAMM010000003.1"/>
</dbReference>
<gene>
    <name evidence="2" type="ORF">GGR03_002319</name>
</gene>
<dbReference type="Pfam" id="PF03869">
    <property type="entry name" value="Arc"/>
    <property type="match status" value="1"/>
</dbReference>
<dbReference type="SUPFAM" id="SSF47598">
    <property type="entry name" value="Ribbon-helix-helix"/>
    <property type="match status" value="1"/>
</dbReference>
<dbReference type="EMBL" id="JACIEM010000003">
    <property type="protein sequence ID" value="MBB4003238.1"/>
    <property type="molecule type" value="Genomic_DNA"/>
</dbReference>
<evidence type="ECO:0000313" key="2">
    <source>
        <dbReference type="EMBL" id="MBB4003238.1"/>
    </source>
</evidence>
<comment type="caution">
    <text evidence="2">The sequence shown here is derived from an EMBL/GenBank/DDBJ whole genome shotgun (WGS) entry which is preliminary data.</text>
</comment>
<dbReference type="InterPro" id="IPR005569">
    <property type="entry name" value="Arc_DNA-bd_dom"/>
</dbReference>
<name>A0A7W6HE14_9HYPH</name>
<reference evidence="2 3" key="1">
    <citation type="submission" date="2020-08" db="EMBL/GenBank/DDBJ databases">
        <title>Genomic Encyclopedia of Type Strains, Phase IV (KMG-IV): sequencing the most valuable type-strain genomes for metagenomic binning, comparative biology and taxonomic classification.</title>
        <authorList>
            <person name="Goeker M."/>
        </authorList>
    </citation>
    <scope>NUCLEOTIDE SEQUENCE [LARGE SCALE GENOMIC DNA]</scope>
    <source>
        <strain evidence="2 3">DSM 103570</strain>
    </source>
</reference>